<evidence type="ECO:0000259" key="8">
    <source>
        <dbReference type="Pfam" id="PF22451"/>
    </source>
</evidence>
<dbReference type="InterPro" id="IPR050684">
    <property type="entry name" value="HTH-Siroheme_Decarb"/>
</dbReference>
<dbReference type="RefSeq" id="WP_130958115.1">
    <property type="nucleotide sequence ID" value="NZ_DBFBQU010000100.1"/>
</dbReference>
<dbReference type="EMBL" id="SIXC01000010">
    <property type="protein sequence ID" value="TBH79113.1"/>
    <property type="molecule type" value="Genomic_DNA"/>
</dbReference>
<gene>
    <name evidence="9" type="ORF">EB812_08935</name>
</gene>
<keyword evidence="2" id="KW-0350">Heme biosynthesis</keyword>
<evidence type="ECO:0000256" key="1">
    <source>
        <dbReference type="ARBA" id="ARBA00004744"/>
    </source>
</evidence>
<dbReference type="InterPro" id="IPR053953">
    <property type="entry name" value="NirdL-like_HTH"/>
</dbReference>
<proteinExistence type="inferred from homology"/>
<dbReference type="InterPro" id="IPR036390">
    <property type="entry name" value="WH_DNA-bd_sf"/>
</dbReference>
<dbReference type="Proteomes" id="UP000292919">
    <property type="component" value="Unassembled WGS sequence"/>
</dbReference>
<evidence type="ECO:0000256" key="5">
    <source>
        <dbReference type="ARBA" id="ARBA00023471"/>
    </source>
</evidence>
<keyword evidence="3" id="KW-0456">Lyase</keyword>
<dbReference type="EC" id="4.1.1.111" evidence="5"/>
<evidence type="ECO:0000256" key="4">
    <source>
        <dbReference type="ARBA" id="ARBA00023457"/>
    </source>
</evidence>
<dbReference type="Pfam" id="PF22451">
    <property type="entry name" value="NirdL-like_HTH"/>
    <property type="match status" value="1"/>
</dbReference>
<reference evidence="9 10" key="1">
    <citation type="submission" date="2018-12" db="EMBL/GenBank/DDBJ databases">
        <title>First genome draft of Desulfovibrio legallis sp. nov.</title>
        <authorList>
            <person name="Ben Dhia O."/>
            <person name="Najjari A."/>
            <person name="Ferjani R."/>
            <person name="Fhoula I."/>
            <person name="Fardeau M.-L."/>
            <person name="Boudabbous A."/>
            <person name="Ouzari H.I."/>
        </authorList>
    </citation>
    <scope>NUCLEOTIDE SEQUENCE [LARGE SCALE GENOMIC DNA]</scope>
    <source>
        <strain evidence="9 10">H1T</strain>
    </source>
</reference>
<evidence type="ECO:0000313" key="9">
    <source>
        <dbReference type="EMBL" id="TBH79113.1"/>
    </source>
</evidence>
<evidence type="ECO:0000313" key="10">
    <source>
        <dbReference type="Proteomes" id="UP000292919"/>
    </source>
</evidence>
<feature type="domain" description="Siroheme decarboxylase AsnC-like ligand binding" evidence="7">
    <location>
        <begin position="78"/>
        <end position="157"/>
    </location>
</feature>
<sequence length="171" mass="19137">MTQAREKATDTATPQETLDRTDRQLLDIIQTAFPLAPRPYAVLGEQLGISEEEAFTRVRALKARKIIRRLGANFQSAKLGYVSTLCAAKVPEARMAAFVERVNAEPGVTHNYQREHAYNIWFTLISPSRQDAQATLDAISRDTGVDILNLPATKLFKIRVDFRMDTSADEA</sequence>
<organism evidence="9 10">
    <name type="scientific">Desulfovibrio legallii</name>
    <dbReference type="NCBI Taxonomy" id="571438"/>
    <lineage>
        <taxon>Bacteria</taxon>
        <taxon>Pseudomonadati</taxon>
        <taxon>Thermodesulfobacteriota</taxon>
        <taxon>Desulfovibrionia</taxon>
        <taxon>Desulfovibrionales</taxon>
        <taxon>Desulfovibrionaceae</taxon>
        <taxon>Desulfovibrio</taxon>
    </lineage>
</organism>
<accession>A0A6H3F7K6</accession>
<dbReference type="Gene3D" id="1.10.10.10">
    <property type="entry name" value="Winged helix-like DNA-binding domain superfamily/Winged helix DNA-binding domain"/>
    <property type="match status" value="1"/>
</dbReference>
<protein>
    <recommendedName>
        <fullName evidence="5">siroheme decarboxylase</fullName>
        <ecNumber evidence="5">4.1.1.111</ecNumber>
    </recommendedName>
</protein>
<evidence type="ECO:0000259" key="7">
    <source>
        <dbReference type="Pfam" id="PF17805"/>
    </source>
</evidence>
<dbReference type="Gene3D" id="3.30.70.3460">
    <property type="match status" value="1"/>
</dbReference>
<dbReference type="PANTHER" id="PTHR43413:SF1">
    <property type="entry name" value="SIROHEME DECARBOXYLASE NIRL SUBUNIT"/>
    <property type="match status" value="1"/>
</dbReference>
<comment type="pathway">
    <text evidence="1">Porphyrin-containing compound metabolism; protoheme biosynthesis.</text>
</comment>
<comment type="caution">
    <text evidence="9">The sequence shown here is derived from an EMBL/GenBank/DDBJ whole genome shotgun (WGS) entry which is preliminary data.</text>
</comment>
<dbReference type="InterPro" id="IPR036388">
    <property type="entry name" value="WH-like_DNA-bd_sf"/>
</dbReference>
<dbReference type="UniPathway" id="UPA00252"/>
<dbReference type="SUPFAM" id="SSF46785">
    <property type="entry name" value="Winged helix' DNA-binding domain"/>
    <property type="match status" value="1"/>
</dbReference>
<evidence type="ECO:0000256" key="6">
    <source>
        <dbReference type="ARBA" id="ARBA00048470"/>
    </source>
</evidence>
<dbReference type="GO" id="GO:0016829">
    <property type="term" value="F:lyase activity"/>
    <property type="evidence" value="ECO:0007669"/>
    <property type="project" value="UniProtKB-KW"/>
</dbReference>
<evidence type="ECO:0000256" key="2">
    <source>
        <dbReference type="ARBA" id="ARBA00023133"/>
    </source>
</evidence>
<dbReference type="Pfam" id="PF17805">
    <property type="entry name" value="AsnC_trans_reg2"/>
    <property type="match status" value="1"/>
</dbReference>
<dbReference type="PANTHER" id="PTHR43413">
    <property type="entry name" value="TRANSCRIPTIONAL REGULATOR, ASNC FAMILY"/>
    <property type="match status" value="1"/>
</dbReference>
<name>A0A6H3F7K6_9BACT</name>
<comment type="catalytic activity">
    <reaction evidence="6">
        <text>siroheme + 2 H(+) = 12,18-didecarboxysiroheme + 2 CO2</text>
        <dbReference type="Rhea" id="RHEA:19093"/>
        <dbReference type="ChEBI" id="CHEBI:15378"/>
        <dbReference type="ChEBI" id="CHEBI:16526"/>
        <dbReference type="ChEBI" id="CHEBI:60052"/>
        <dbReference type="ChEBI" id="CHEBI:140497"/>
        <dbReference type="EC" id="4.1.1.111"/>
    </reaction>
</comment>
<evidence type="ECO:0000256" key="3">
    <source>
        <dbReference type="ARBA" id="ARBA00023239"/>
    </source>
</evidence>
<dbReference type="AlphaFoldDB" id="A0A6H3F7K6"/>
<keyword evidence="10" id="KW-1185">Reference proteome</keyword>
<dbReference type="GO" id="GO:0006783">
    <property type="term" value="P:heme biosynthetic process"/>
    <property type="evidence" value="ECO:0007669"/>
    <property type="project" value="UniProtKB-KW"/>
</dbReference>
<comment type="similarity">
    <text evidence="4">Belongs to the Ahb/Nir family.</text>
</comment>
<dbReference type="InterPro" id="IPR040523">
    <property type="entry name" value="AsnC_trans_reg2"/>
</dbReference>
<feature type="domain" description="Siroheme decarboxylase NirL-like HTH" evidence="8">
    <location>
        <begin position="22"/>
        <end position="68"/>
    </location>
</feature>